<dbReference type="Gene3D" id="1.10.10.10">
    <property type="entry name" value="Winged helix-like DNA-binding domain superfamily/Winged helix DNA-binding domain"/>
    <property type="match status" value="1"/>
</dbReference>
<evidence type="ECO:0000313" key="2">
    <source>
        <dbReference type="Proteomes" id="UP000006222"/>
    </source>
</evidence>
<comment type="caution">
    <text evidence="1">The sequence shown here is derived from an EMBL/GenBank/DDBJ whole genome shotgun (WGS) entry which is preliminary data.</text>
</comment>
<sequence>MAITAKGKQLVEDTMQPLRELEDRMLKQLSEADKQSLLQLLNRTRESISRCDD</sequence>
<name>F2AVB6_RHOBT</name>
<reference evidence="1 2" key="1">
    <citation type="journal article" date="2013" name="Mar. Genomics">
        <title>Expression of sulfatases in Rhodopirellula baltica and the diversity of sulfatases in the genus Rhodopirellula.</title>
        <authorList>
            <person name="Wegner C.E."/>
            <person name="Richter-Heitmann T."/>
            <person name="Klindworth A."/>
            <person name="Klockow C."/>
            <person name="Richter M."/>
            <person name="Achstetter T."/>
            <person name="Glockner F.O."/>
            <person name="Harder J."/>
        </authorList>
    </citation>
    <scope>NUCLEOTIDE SEQUENCE [LARGE SCALE GENOMIC DNA]</scope>
    <source>
        <strain evidence="1 2">WH47</strain>
    </source>
</reference>
<dbReference type="AlphaFoldDB" id="F2AVB6"/>
<dbReference type="InterPro" id="IPR036388">
    <property type="entry name" value="WH-like_DNA-bd_sf"/>
</dbReference>
<dbReference type="InterPro" id="IPR036390">
    <property type="entry name" value="WH_DNA-bd_sf"/>
</dbReference>
<dbReference type="EMBL" id="AFAR01000185">
    <property type="protein sequence ID" value="EGF26462.1"/>
    <property type="molecule type" value="Genomic_DNA"/>
</dbReference>
<organism evidence="1 2">
    <name type="scientific">Rhodopirellula baltica WH47</name>
    <dbReference type="NCBI Taxonomy" id="991778"/>
    <lineage>
        <taxon>Bacteria</taxon>
        <taxon>Pseudomonadati</taxon>
        <taxon>Planctomycetota</taxon>
        <taxon>Planctomycetia</taxon>
        <taxon>Pirellulales</taxon>
        <taxon>Pirellulaceae</taxon>
        <taxon>Rhodopirellula</taxon>
    </lineage>
</organism>
<accession>F2AVB6</accession>
<evidence type="ECO:0000313" key="1">
    <source>
        <dbReference type="EMBL" id="EGF26462.1"/>
    </source>
</evidence>
<dbReference type="Proteomes" id="UP000006222">
    <property type="component" value="Unassembled WGS sequence"/>
</dbReference>
<dbReference type="SUPFAM" id="SSF46785">
    <property type="entry name" value="Winged helix' DNA-binding domain"/>
    <property type="match status" value="1"/>
</dbReference>
<protein>
    <submittedName>
        <fullName evidence="1">MarR family regulatory protein</fullName>
    </submittedName>
</protein>
<proteinExistence type="predicted"/>
<gene>
    <name evidence="1" type="ORF">RBWH47_01771</name>
</gene>
<dbReference type="PATRIC" id="fig|991778.3.peg.3898"/>